<evidence type="ECO:0000256" key="1">
    <source>
        <dbReference type="ARBA" id="ARBA00023015"/>
    </source>
</evidence>
<dbReference type="SUPFAM" id="SSF46785">
    <property type="entry name" value="Winged helix' DNA-binding domain"/>
    <property type="match status" value="1"/>
</dbReference>
<keyword evidence="2" id="KW-0238">DNA-binding</keyword>
<keyword evidence="1" id="KW-0805">Transcription regulation</keyword>
<evidence type="ECO:0000313" key="6">
    <source>
        <dbReference type="EMBL" id="MET1256009.1"/>
    </source>
</evidence>
<feature type="domain" description="HTH gntR-type" evidence="5">
    <location>
        <begin position="5"/>
        <end position="73"/>
    </location>
</feature>
<dbReference type="Proteomes" id="UP001548189">
    <property type="component" value="Unassembled WGS sequence"/>
</dbReference>
<reference evidence="6 7" key="1">
    <citation type="submission" date="2024-06" db="EMBL/GenBank/DDBJ databases">
        <authorList>
            <person name="Li F."/>
        </authorList>
    </citation>
    <scope>NUCLEOTIDE SEQUENCE [LARGE SCALE GENOMIC DNA]</scope>
    <source>
        <strain evidence="6 7">GXAS 311</strain>
    </source>
</reference>
<gene>
    <name evidence="6" type="primary">hutC</name>
    <name evidence="6" type="ORF">ABVT43_12795</name>
</gene>
<dbReference type="Pfam" id="PF07702">
    <property type="entry name" value="UTRA"/>
    <property type="match status" value="1"/>
</dbReference>
<dbReference type="NCBIfam" id="TIGR02018">
    <property type="entry name" value="his_ut_repres"/>
    <property type="match status" value="1"/>
</dbReference>
<organism evidence="6 7">
    <name type="scientific">Aliikangiella maris</name>
    <dbReference type="NCBI Taxonomy" id="3162458"/>
    <lineage>
        <taxon>Bacteria</taxon>
        <taxon>Pseudomonadati</taxon>
        <taxon>Pseudomonadota</taxon>
        <taxon>Gammaproteobacteria</taxon>
        <taxon>Oceanospirillales</taxon>
        <taxon>Pleioneaceae</taxon>
        <taxon>Aliikangiella</taxon>
    </lineage>
</organism>
<dbReference type="CDD" id="cd07377">
    <property type="entry name" value="WHTH_GntR"/>
    <property type="match status" value="1"/>
</dbReference>
<dbReference type="Pfam" id="PF00392">
    <property type="entry name" value="GntR"/>
    <property type="match status" value="1"/>
</dbReference>
<dbReference type="InterPro" id="IPR050679">
    <property type="entry name" value="Bact_HTH_transcr_reg"/>
</dbReference>
<dbReference type="PANTHER" id="PTHR44846">
    <property type="entry name" value="MANNOSYL-D-GLYCERATE TRANSPORT/METABOLISM SYSTEM REPRESSOR MNGR-RELATED"/>
    <property type="match status" value="1"/>
</dbReference>
<dbReference type="SUPFAM" id="SSF64288">
    <property type="entry name" value="Chorismate lyase-like"/>
    <property type="match status" value="1"/>
</dbReference>
<comment type="caution">
    <text evidence="6">The sequence shown here is derived from an EMBL/GenBank/DDBJ whole genome shotgun (WGS) entry which is preliminary data.</text>
</comment>
<dbReference type="PROSITE" id="PS50949">
    <property type="entry name" value="HTH_GNTR"/>
    <property type="match status" value="1"/>
</dbReference>
<dbReference type="Gene3D" id="1.10.10.10">
    <property type="entry name" value="Winged helix-like DNA-binding domain superfamily/Winged helix DNA-binding domain"/>
    <property type="match status" value="1"/>
</dbReference>
<dbReference type="InterPro" id="IPR036388">
    <property type="entry name" value="WH-like_DNA-bd_sf"/>
</dbReference>
<evidence type="ECO:0000256" key="3">
    <source>
        <dbReference type="ARBA" id="ARBA00023163"/>
    </source>
</evidence>
<name>A0ABV2BVU6_9GAMM</name>
<evidence type="ECO:0000256" key="4">
    <source>
        <dbReference type="NCBIfam" id="TIGR02018"/>
    </source>
</evidence>
<dbReference type="InterPro" id="IPR028978">
    <property type="entry name" value="Chorismate_lyase_/UTRA_dom_sf"/>
</dbReference>
<keyword evidence="3" id="KW-0804">Transcription</keyword>
<evidence type="ECO:0000256" key="2">
    <source>
        <dbReference type="ARBA" id="ARBA00023125"/>
    </source>
</evidence>
<dbReference type="InterPro" id="IPR010248">
    <property type="entry name" value="His_ut_repres"/>
</dbReference>
<keyword evidence="7" id="KW-1185">Reference proteome</keyword>
<evidence type="ECO:0000313" key="7">
    <source>
        <dbReference type="Proteomes" id="UP001548189"/>
    </source>
</evidence>
<dbReference type="SMART" id="SM00866">
    <property type="entry name" value="UTRA"/>
    <property type="match status" value="1"/>
</dbReference>
<protein>
    <recommendedName>
        <fullName evidence="4">Histidine utilization repressor</fullName>
    </recommendedName>
</protein>
<dbReference type="InterPro" id="IPR000524">
    <property type="entry name" value="Tscrpt_reg_HTH_GntR"/>
</dbReference>
<sequence length="237" mass="27039">MKSKDTRYTQVKNFLLNGISQQTWSAGERVPSENELVELCKVSRMTARRALQELYQEGILVRIQGKGSFVAEEKQQSSLLQIRSISAEIKEQGFTHRSELICCEEQTADSSIAKALNIEPEQLCAHSQLVHFQNDQPIQLEYRWINIDAVPEYAQQDFTSVTPSEYLLSIAPVTEAEHKVEAIIGDQSIRKILELSSDEAILLLQRRTWCDDKLVSYARLYHPGNRYSLGTKFSTKT</sequence>
<dbReference type="PANTHER" id="PTHR44846:SF16">
    <property type="entry name" value="TRANSCRIPTIONAL REGULATOR PHNF-RELATED"/>
    <property type="match status" value="1"/>
</dbReference>
<dbReference type="InterPro" id="IPR011663">
    <property type="entry name" value="UTRA"/>
</dbReference>
<proteinExistence type="predicted"/>
<evidence type="ECO:0000259" key="5">
    <source>
        <dbReference type="PROSITE" id="PS50949"/>
    </source>
</evidence>
<dbReference type="PRINTS" id="PR00035">
    <property type="entry name" value="HTHGNTR"/>
</dbReference>
<dbReference type="SMART" id="SM00345">
    <property type="entry name" value="HTH_GNTR"/>
    <property type="match status" value="1"/>
</dbReference>
<dbReference type="EMBL" id="JBEVCJ010000016">
    <property type="protein sequence ID" value="MET1256009.1"/>
    <property type="molecule type" value="Genomic_DNA"/>
</dbReference>
<dbReference type="InterPro" id="IPR036390">
    <property type="entry name" value="WH_DNA-bd_sf"/>
</dbReference>
<accession>A0ABV2BVU6</accession>
<dbReference type="RefSeq" id="WP_353896595.1">
    <property type="nucleotide sequence ID" value="NZ_JBEVCJ010000016.1"/>
</dbReference>
<dbReference type="Gene3D" id="3.40.1410.10">
    <property type="entry name" value="Chorismate lyase-like"/>
    <property type="match status" value="1"/>
</dbReference>